<proteinExistence type="predicted"/>
<dbReference type="Proteomes" id="UP001062846">
    <property type="component" value="Chromosome 10"/>
</dbReference>
<accession>A0ACC0M3T8</accession>
<gene>
    <name evidence="1" type="ORF">RHMOL_Rhmol10G0180000</name>
</gene>
<reference evidence="1" key="1">
    <citation type="submission" date="2022-02" db="EMBL/GenBank/DDBJ databases">
        <title>Plant Genome Project.</title>
        <authorList>
            <person name="Zhang R.-G."/>
        </authorList>
    </citation>
    <scope>NUCLEOTIDE SEQUENCE</scope>
    <source>
        <strain evidence="1">AT1</strain>
    </source>
</reference>
<keyword evidence="2" id="KW-1185">Reference proteome</keyword>
<name>A0ACC0M3T8_RHOML</name>
<comment type="caution">
    <text evidence="1">The sequence shown here is derived from an EMBL/GenBank/DDBJ whole genome shotgun (WGS) entry which is preliminary data.</text>
</comment>
<evidence type="ECO:0000313" key="2">
    <source>
        <dbReference type="Proteomes" id="UP001062846"/>
    </source>
</evidence>
<evidence type="ECO:0000313" key="1">
    <source>
        <dbReference type="EMBL" id="KAI8535515.1"/>
    </source>
</evidence>
<dbReference type="EMBL" id="CM046397">
    <property type="protein sequence ID" value="KAI8535515.1"/>
    <property type="molecule type" value="Genomic_DNA"/>
</dbReference>
<sequence>MLTYTDLQRLRLPEYFRALCDQHNRREFTLISKSRRWTVEYSNGFFAGVGWKSFVQAHDLSTYHTLVINPNVHIEFRIMVFDPNNCERIYSWY</sequence>
<organism evidence="1 2">
    <name type="scientific">Rhododendron molle</name>
    <name type="common">Chinese azalea</name>
    <name type="synonym">Azalea mollis</name>
    <dbReference type="NCBI Taxonomy" id="49168"/>
    <lineage>
        <taxon>Eukaryota</taxon>
        <taxon>Viridiplantae</taxon>
        <taxon>Streptophyta</taxon>
        <taxon>Embryophyta</taxon>
        <taxon>Tracheophyta</taxon>
        <taxon>Spermatophyta</taxon>
        <taxon>Magnoliopsida</taxon>
        <taxon>eudicotyledons</taxon>
        <taxon>Gunneridae</taxon>
        <taxon>Pentapetalae</taxon>
        <taxon>asterids</taxon>
        <taxon>Ericales</taxon>
        <taxon>Ericaceae</taxon>
        <taxon>Ericoideae</taxon>
        <taxon>Rhodoreae</taxon>
        <taxon>Rhododendron</taxon>
    </lineage>
</organism>
<protein>
    <submittedName>
        <fullName evidence="1">Uncharacterized protein</fullName>
    </submittedName>
</protein>